<evidence type="ECO:0000256" key="10">
    <source>
        <dbReference type="ARBA" id="ARBA00023004"/>
    </source>
</evidence>
<dbReference type="InterPro" id="IPR017972">
    <property type="entry name" value="Cyt_P450_CS"/>
</dbReference>
<evidence type="ECO:0000313" key="16">
    <source>
        <dbReference type="EMBL" id="KAK8774327.1"/>
    </source>
</evidence>
<evidence type="ECO:0000256" key="6">
    <source>
        <dbReference type="ARBA" id="ARBA00022723"/>
    </source>
</evidence>
<evidence type="ECO:0000256" key="13">
    <source>
        <dbReference type="PIRSR" id="PIRSR602401-1"/>
    </source>
</evidence>
<evidence type="ECO:0000256" key="11">
    <source>
        <dbReference type="ARBA" id="ARBA00023033"/>
    </source>
</evidence>
<dbReference type="PRINTS" id="PR00463">
    <property type="entry name" value="EP450I"/>
</dbReference>
<feature type="binding site" description="axial binding residue" evidence="13">
    <location>
        <position position="199"/>
    </location>
    <ligand>
        <name>heme</name>
        <dbReference type="ChEBI" id="CHEBI:30413"/>
    </ligand>
    <ligandPart>
        <name>Fe</name>
        <dbReference type="ChEBI" id="CHEBI:18248"/>
    </ligandPart>
</feature>
<keyword evidence="15" id="KW-0812">Transmembrane</keyword>
<proteinExistence type="inferred from homology"/>
<dbReference type="SUPFAM" id="SSF48264">
    <property type="entry name" value="Cytochrome P450"/>
    <property type="match status" value="1"/>
</dbReference>
<evidence type="ECO:0000256" key="1">
    <source>
        <dbReference type="ARBA" id="ARBA00001971"/>
    </source>
</evidence>
<dbReference type="InterPro" id="IPR002401">
    <property type="entry name" value="Cyt_P450_E_grp-I"/>
</dbReference>
<dbReference type="PRINTS" id="PR00385">
    <property type="entry name" value="P450"/>
</dbReference>
<evidence type="ECO:0008006" key="18">
    <source>
        <dbReference type="Google" id="ProtNLM"/>
    </source>
</evidence>
<sequence>MMDDVDTTARLRRAGQRPRSNDILQMILDAQTGDKDGEHAYGRKVIEDRYIISNCIILLMAGFDTTSAALAFTMYLVAKHPEEQARILEEVEARFPGAAELSFDQLHQLERLDAVVKESLRLYPSVPIMVMRQCAQDTTVLGRFIPAGVTVVAPPWHIHHDPQLWPEPDEFRPDRFLGEGSNQRHIATYFPFGLGQKTCIGKRVALLSLKTTFMKVLRAYKLDICEQTQQPMRVAVPNLVLNPEIGVHLRFTPREA</sequence>
<keyword evidence="9 14" id="KW-0560">Oxidoreductase</keyword>
<keyword evidence="11 14" id="KW-0503">Monooxygenase</keyword>
<evidence type="ECO:0000256" key="5">
    <source>
        <dbReference type="ARBA" id="ARBA00022617"/>
    </source>
</evidence>
<comment type="similarity">
    <text evidence="4 14">Belongs to the cytochrome P450 family.</text>
</comment>
<keyword evidence="8" id="KW-0492">Microsome</keyword>
<dbReference type="GO" id="GO:0020037">
    <property type="term" value="F:heme binding"/>
    <property type="evidence" value="ECO:0007669"/>
    <property type="project" value="InterPro"/>
</dbReference>
<evidence type="ECO:0000256" key="7">
    <source>
        <dbReference type="ARBA" id="ARBA00022824"/>
    </source>
</evidence>
<dbReference type="Pfam" id="PF00067">
    <property type="entry name" value="p450"/>
    <property type="match status" value="1"/>
</dbReference>
<comment type="cofactor">
    <cofactor evidence="1 13">
        <name>heme</name>
        <dbReference type="ChEBI" id="CHEBI:30413"/>
    </cofactor>
</comment>
<reference evidence="16 17" key="1">
    <citation type="journal article" date="2023" name="Arcadia Sci">
        <title>De novo assembly of a long-read Amblyomma americanum tick genome.</title>
        <authorList>
            <person name="Chou S."/>
            <person name="Poskanzer K.E."/>
            <person name="Rollins M."/>
            <person name="Thuy-Boun P.S."/>
        </authorList>
    </citation>
    <scope>NUCLEOTIDE SEQUENCE [LARGE SCALE GENOMIC DNA]</scope>
    <source>
        <strain evidence="16">F_SG_1</strain>
        <tissue evidence="16">Salivary glands</tissue>
    </source>
</reference>
<keyword evidence="12 15" id="KW-0472">Membrane</keyword>
<dbReference type="GO" id="GO:0005506">
    <property type="term" value="F:iron ion binding"/>
    <property type="evidence" value="ECO:0007669"/>
    <property type="project" value="InterPro"/>
</dbReference>
<comment type="caution">
    <text evidence="16">The sequence shown here is derived from an EMBL/GenBank/DDBJ whole genome shotgun (WGS) entry which is preliminary data.</text>
</comment>
<dbReference type="PANTHER" id="PTHR24292:SF102">
    <property type="entry name" value="CYTOCHROME P450 FAMILY-RELATED"/>
    <property type="match status" value="1"/>
</dbReference>
<evidence type="ECO:0000256" key="8">
    <source>
        <dbReference type="ARBA" id="ARBA00022848"/>
    </source>
</evidence>
<organism evidence="16 17">
    <name type="scientific">Amblyomma americanum</name>
    <name type="common">Lone star tick</name>
    <dbReference type="NCBI Taxonomy" id="6943"/>
    <lineage>
        <taxon>Eukaryota</taxon>
        <taxon>Metazoa</taxon>
        <taxon>Ecdysozoa</taxon>
        <taxon>Arthropoda</taxon>
        <taxon>Chelicerata</taxon>
        <taxon>Arachnida</taxon>
        <taxon>Acari</taxon>
        <taxon>Parasitiformes</taxon>
        <taxon>Ixodida</taxon>
        <taxon>Ixodoidea</taxon>
        <taxon>Ixodidae</taxon>
        <taxon>Amblyomminae</taxon>
        <taxon>Amblyomma</taxon>
    </lineage>
</organism>
<dbReference type="AlphaFoldDB" id="A0AAQ4EHV1"/>
<dbReference type="Gene3D" id="1.10.630.10">
    <property type="entry name" value="Cytochrome P450"/>
    <property type="match status" value="1"/>
</dbReference>
<gene>
    <name evidence="16" type="ORF">V5799_011140</name>
</gene>
<dbReference type="InterPro" id="IPR050476">
    <property type="entry name" value="Insect_CytP450_Detox"/>
</dbReference>
<dbReference type="GO" id="GO:0004497">
    <property type="term" value="F:monooxygenase activity"/>
    <property type="evidence" value="ECO:0007669"/>
    <property type="project" value="UniProtKB-KW"/>
</dbReference>
<dbReference type="InterPro" id="IPR036396">
    <property type="entry name" value="Cyt_P450_sf"/>
</dbReference>
<evidence type="ECO:0000256" key="9">
    <source>
        <dbReference type="ARBA" id="ARBA00023002"/>
    </source>
</evidence>
<feature type="transmembrane region" description="Helical" evidence="15">
    <location>
        <begin position="51"/>
        <end position="78"/>
    </location>
</feature>
<evidence type="ECO:0000256" key="15">
    <source>
        <dbReference type="SAM" id="Phobius"/>
    </source>
</evidence>
<keyword evidence="10 13" id="KW-0408">Iron</keyword>
<keyword evidence="17" id="KW-1185">Reference proteome</keyword>
<comment type="subcellular location">
    <subcellularLocation>
        <location evidence="3">Endoplasmic reticulum membrane</location>
        <topology evidence="3">Peripheral membrane protein</topology>
    </subcellularLocation>
    <subcellularLocation>
        <location evidence="2">Microsome membrane</location>
        <topology evidence="2">Peripheral membrane protein</topology>
    </subcellularLocation>
</comment>
<name>A0AAQ4EHV1_AMBAM</name>
<evidence type="ECO:0000313" key="17">
    <source>
        <dbReference type="Proteomes" id="UP001321473"/>
    </source>
</evidence>
<dbReference type="PROSITE" id="PS00086">
    <property type="entry name" value="CYTOCHROME_P450"/>
    <property type="match status" value="1"/>
</dbReference>
<keyword evidence="6 13" id="KW-0479">Metal-binding</keyword>
<dbReference type="GO" id="GO:0005789">
    <property type="term" value="C:endoplasmic reticulum membrane"/>
    <property type="evidence" value="ECO:0007669"/>
    <property type="project" value="UniProtKB-SubCell"/>
</dbReference>
<keyword evidence="5 13" id="KW-0349">Heme</keyword>
<dbReference type="PANTHER" id="PTHR24292">
    <property type="entry name" value="CYTOCHROME P450"/>
    <property type="match status" value="1"/>
</dbReference>
<protein>
    <recommendedName>
        <fullName evidence="18">Cytochrome</fullName>
    </recommendedName>
</protein>
<evidence type="ECO:0000256" key="2">
    <source>
        <dbReference type="ARBA" id="ARBA00004174"/>
    </source>
</evidence>
<accession>A0AAQ4EHV1</accession>
<dbReference type="GO" id="GO:0016705">
    <property type="term" value="F:oxidoreductase activity, acting on paired donors, with incorporation or reduction of molecular oxygen"/>
    <property type="evidence" value="ECO:0007669"/>
    <property type="project" value="InterPro"/>
</dbReference>
<evidence type="ECO:0000256" key="4">
    <source>
        <dbReference type="ARBA" id="ARBA00010617"/>
    </source>
</evidence>
<dbReference type="Proteomes" id="UP001321473">
    <property type="component" value="Unassembled WGS sequence"/>
</dbReference>
<evidence type="ECO:0000256" key="3">
    <source>
        <dbReference type="ARBA" id="ARBA00004406"/>
    </source>
</evidence>
<dbReference type="EMBL" id="JARKHS020015537">
    <property type="protein sequence ID" value="KAK8774327.1"/>
    <property type="molecule type" value="Genomic_DNA"/>
</dbReference>
<keyword evidence="15" id="KW-1133">Transmembrane helix</keyword>
<keyword evidence="7" id="KW-0256">Endoplasmic reticulum</keyword>
<evidence type="ECO:0000256" key="14">
    <source>
        <dbReference type="RuleBase" id="RU000461"/>
    </source>
</evidence>
<evidence type="ECO:0000256" key="12">
    <source>
        <dbReference type="ARBA" id="ARBA00023136"/>
    </source>
</evidence>
<dbReference type="InterPro" id="IPR001128">
    <property type="entry name" value="Cyt_P450"/>
</dbReference>